<dbReference type="AlphaFoldDB" id="A0A1M5CK32"/>
<sequence>MNKLRDKLNGKNILYIGVEFYHYSSEIKNKMEEYGGTVTFYPERDTSIIYGLVNRLFPNQIDQYQNFYYSKLIKRISGDRFDYFLVIRGFKMPVWFIEKVKQINPGIVCIMYQWDANINSPFLNLEPQYNIIPQFDKVLSFDLKDVEENPELLQYCPTFYTDEILALKDHDLSPTKYDFFFFGSYLPERYKGLMKMKSFTKQNGYSLQAHFYMPFRYYLIERLKGVNLDRKLLKHRKMNRSEYLEQFKQSKVIVDVSNAKQTGLAMRVLDAFGAGKKVITTNSWITREVGANNQQVHVIDLDNLSVPKDFMEEQTKFSPNINYTMDKWLMNIFS</sequence>
<dbReference type="RefSeq" id="WP_073043838.1">
    <property type="nucleotide sequence ID" value="NZ_FQUO01000009.1"/>
</dbReference>
<protein>
    <recommendedName>
        <fullName evidence="3">Lipopolysaccharide biosynthesis protein</fullName>
    </recommendedName>
</protein>
<name>A0A1M5CK32_9BACT</name>
<dbReference type="OrthoDB" id="3251881at2"/>
<accession>A0A1M5CK32</accession>
<dbReference type="STRING" id="1302690.BUE76_08045"/>
<reference evidence="1 2" key="1">
    <citation type="submission" date="2016-11" db="EMBL/GenBank/DDBJ databases">
        <authorList>
            <person name="Jaros S."/>
            <person name="Januszkiewicz K."/>
            <person name="Wedrychowicz H."/>
        </authorList>
    </citation>
    <scope>NUCLEOTIDE SEQUENCE [LARGE SCALE GENOMIC DNA]</scope>
    <source>
        <strain evidence="1 2">DSM 26897</strain>
    </source>
</reference>
<organism evidence="1 2">
    <name type="scientific">Cnuella takakiae</name>
    <dbReference type="NCBI Taxonomy" id="1302690"/>
    <lineage>
        <taxon>Bacteria</taxon>
        <taxon>Pseudomonadati</taxon>
        <taxon>Bacteroidota</taxon>
        <taxon>Chitinophagia</taxon>
        <taxon>Chitinophagales</taxon>
        <taxon>Chitinophagaceae</taxon>
        <taxon>Cnuella</taxon>
    </lineage>
</organism>
<proteinExistence type="predicted"/>
<evidence type="ECO:0000313" key="2">
    <source>
        <dbReference type="Proteomes" id="UP000184368"/>
    </source>
</evidence>
<evidence type="ECO:0008006" key="3">
    <source>
        <dbReference type="Google" id="ProtNLM"/>
    </source>
</evidence>
<dbReference type="Proteomes" id="UP000184368">
    <property type="component" value="Unassembled WGS sequence"/>
</dbReference>
<keyword evidence="2" id="KW-1185">Reference proteome</keyword>
<dbReference type="EMBL" id="FQUO01000009">
    <property type="protein sequence ID" value="SHF55083.1"/>
    <property type="molecule type" value="Genomic_DNA"/>
</dbReference>
<evidence type="ECO:0000313" key="1">
    <source>
        <dbReference type="EMBL" id="SHF55083.1"/>
    </source>
</evidence>
<gene>
    <name evidence="1" type="ORF">SAMN05444008_109108</name>
</gene>
<dbReference type="SUPFAM" id="SSF53756">
    <property type="entry name" value="UDP-Glycosyltransferase/glycogen phosphorylase"/>
    <property type="match status" value="1"/>
</dbReference>